<dbReference type="EMBL" id="AGNL01037068">
    <property type="protein sequence ID" value="EJK53761.1"/>
    <property type="molecule type" value="Genomic_DNA"/>
</dbReference>
<evidence type="ECO:0000256" key="1">
    <source>
        <dbReference type="SAM" id="MobiDB-lite"/>
    </source>
</evidence>
<keyword evidence="3" id="KW-1185">Reference proteome</keyword>
<reference evidence="2 3" key="1">
    <citation type="journal article" date="2012" name="Genome Biol.">
        <title>Genome and low-iron response of an oceanic diatom adapted to chronic iron limitation.</title>
        <authorList>
            <person name="Lommer M."/>
            <person name="Specht M."/>
            <person name="Roy A.S."/>
            <person name="Kraemer L."/>
            <person name="Andreson R."/>
            <person name="Gutowska M.A."/>
            <person name="Wolf J."/>
            <person name="Bergner S.V."/>
            <person name="Schilhabel M.B."/>
            <person name="Klostermeier U.C."/>
            <person name="Beiko R.G."/>
            <person name="Rosenstiel P."/>
            <person name="Hippler M."/>
            <person name="Laroche J."/>
        </authorList>
    </citation>
    <scope>NUCLEOTIDE SEQUENCE [LARGE SCALE GENOMIC DNA]</scope>
    <source>
        <strain evidence="2 3">CCMP1005</strain>
    </source>
</reference>
<feature type="non-terminal residue" evidence="2">
    <location>
        <position position="1"/>
    </location>
</feature>
<dbReference type="AlphaFoldDB" id="K0RY54"/>
<protein>
    <submittedName>
        <fullName evidence="2">Uncharacterized protein</fullName>
    </submittedName>
</protein>
<name>K0RY54_THAOC</name>
<dbReference type="Proteomes" id="UP000266841">
    <property type="component" value="Unassembled WGS sequence"/>
</dbReference>
<evidence type="ECO:0000313" key="3">
    <source>
        <dbReference type="Proteomes" id="UP000266841"/>
    </source>
</evidence>
<feature type="region of interest" description="Disordered" evidence="1">
    <location>
        <begin position="1"/>
        <end position="37"/>
    </location>
</feature>
<sequence>SSRSSAGSATTASTHSSQDSVEGRRRRELVPVPVKRREGGGAGDTVLCGIASKMAETKDLGYGISMGDLQLTNFETLADLETRCSITIPVATMELADSSSAIKSAGLIAVGAIAAVIALV</sequence>
<comment type="caution">
    <text evidence="2">The sequence shown here is derived from an EMBL/GenBank/DDBJ whole genome shotgun (WGS) entry which is preliminary data.</text>
</comment>
<organism evidence="2 3">
    <name type="scientific">Thalassiosira oceanica</name>
    <name type="common">Marine diatom</name>
    <dbReference type="NCBI Taxonomy" id="159749"/>
    <lineage>
        <taxon>Eukaryota</taxon>
        <taxon>Sar</taxon>
        <taxon>Stramenopiles</taxon>
        <taxon>Ochrophyta</taxon>
        <taxon>Bacillariophyta</taxon>
        <taxon>Coscinodiscophyceae</taxon>
        <taxon>Thalassiosirophycidae</taxon>
        <taxon>Thalassiosirales</taxon>
        <taxon>Thalassiosiraceae</taxon>
        <taxon>Thalassiosira</taxon>
    </lineage>
</organism>
<feature type="compositionally biased region" description="Basic and acidic residues" evidence="1">
    <location>
        <begin position="21"/>
        <end position="37"/>
    </location>
</feature>
<feature type="compositionally biased region" description="Low complexity" evidence="1">
    <location>
        <begin position="1"/>
        <end position="20"/>
    </location>
</feature>
<evidence type="ECO:0000313" key="2">
    <source>
        <dbReference type="EMBL" id="EJK53761.1"/>
    </source>
</evidence>
<gene>
    <name evidence="2" type="ORF">THAOC_26726</name>
</gene>
<accession>K0RY54</accession>
<proteinExistence type="predicted"/>